<evidence type="ECO:0000256" key="19">
    <source>
        <dbReference type="ARBA" id="ARBA00047734"/>
    </source>
</evidence>
<evidence type="ECO:0000256" key="2">
    <source>
        <dbReference type="ARBA" id="ARBA00004371"/>
    </source>
</evidence>
<dbReference type="InParanoid" id="A0A665W827"/>
<evidence type="ECO:0000256" key="16">
    <source>
        <dbReference type="ARBA" id="ARBA00031934"/>
    </source>
</evidence>
<evidence type="ECO:0000256" key="7">
    <source>
        <dbReference type="ARBA" id="ARBA00014212"/>
    </source>
</evidence>
<comment type="catalytic activity">
    <reaction evidence="20">
        <text>S-hexadecanoyl-N-acetylcysteine methyl ester + H2O = N-acetylcysteine methyl ester + hexadecanoate + H(+)</text>
        <dbReference type="Rhea" id="RHEA:84103"/>
        <dbReference type="ChEBI" id="CHEBI:7896"/>
        <dbReference type="ChEBI" id="CHEBI:15377"/>
        <dbReference type="ChEBI" id="CHEBI:15378"/>
        <dbReference type="ChEBI" id="CHEBI:233604"/>
        <dbReference type="ChEBI" id="CHEBI:233605"/>
    </reaction>
</comment>
<keyword evidence="8" id="KW-0964">Secreted</keyword>
<dbReference type="Proteomes" id="UP000472264">
    <property type="component" value="Chromosome 11"/>
</dbReference>
<keyword evidence="10" id="KW-0378">Hydrolase</keyword>
<dbReference type="Ensembl" id="ENSENLT00000040900.1">
    <property type="protein sequence ID" value="ENSENLP00000039872.1"/>
    <property type="gene ID" value="ENSENLG00000017147.1"/>
</dbReference>
<dbReference type="EC" id="3.1.2.2" evidence="17"/>
<evidence type="ECO:0000256" key="20">
    <source>
        <dbReference type="ARBA" id="ARBA00093191"/>
    </source>
</evidence>
<keyword evidence="23" id="KW-1185">Reference proteome</keyword>
<keyword evidence="12" id="KW-0333">Golgi apparatus</keyword>
<name>A0A665W827_ECHNA</name>
<evidence type="ECO:0000256" key="1">
    <source>
        <dbReference type="ARBA" id="ARBA00004240"/>
    </source>
</evidence>
<organism evidence="22 23">
    <name type="scientific">Echeneis naucrates</name>
    <name type="common">Live sharksucker</name>
    <dbReference type="NCBI Taxonomy" id="173247"/>
    <lineage>
        <taxon>Eukaryota</taxon>
        <taxon>Metazoa</taxon>
        <taxon>Chordata</taxon>
        <taxon>Craniata</taxon>
        <taxon>Vertebrata</taxon>
        <taxon>Euteleostomi</taxon>
        <taxon>Actinopterygii</taxon>
        <taxon>Neopterygii</taxon>
        <taxon>Teleostei</taxon>
        <taxon>Neoteleostei</taxon>
        <taxon>Acanthomorphata</taxon>
        <taxon>Carangaria</taxon>
        <taxon>Carangiformes</taxon>
        <taxon>Echeneidae</taxon>
        <taxon>Echeneis</taxon>
    </lineage>
</organism>
<evidence type="ECO:0000313" key="22">
    <source>
        <dbReference type="Ensembl" id="ENSENLP00000039872.1"/>
    </source>
</evidence>
<comment type="subcellular location">
    <subcellularLocation>
        <location evidence="1">Endoplasmic reticulum</location>
    </subcellularLocation>
    <subcellularLocation>
        <location evidence="3">Golgi apparatus</location>
    </subcellularLocation>
    <subcellularLocation>
        <location evidence="2">Lysosome</location>
    </subcellularLocation>
    <subcellularLocation>
        <location evidence="4">Secreted</location>
    </subcellularLocation>
</comment>
<dbReference type="PANTHER" id="PTHR11247">
    <property type="entry name" value="PALMITOYL-PROTEIN THIOESTERASE/DOLICHYLDIPHOSPHATASE 1"/>
    <property type="match status" value="1"/>
</dbReference>
<dbReference type="OMA" id="ILFQANY"/>
<dbReference type="PANTHER" id="PTHR11247:SF8">
    <property type="entry name" value="PALMITOYL-PROTEIN THIOESTERASE 1"/>
    <property type="match status" value="1"/>
</dbReference>
<evidence type="ECO:0000256" key="12">
    <source>
        <dbReference type="ARBA" id="ARBA00023034"/>
    </source>
</evidence>
<dbReference type="GO" id="GO:0005794">
    <property type="term" value="C:Golgi apparatus"/>
    <property type="evidence" value="ECO:0007669"/>
    <property type="project" value="UniProtKB-SubCell"/>
</dbReference>
<comment type="catalytic activity">
    <reaction evidence="18">
        <text>S-hexadecanoyl-L-cysteinyl-[protein] + H2O = L-cysteinyl-[protein] + hexadecanoate + H(+)</text>
        <dbReference type="Rhea" id="RHEA:19233"/>
        <dbReference type="Rhea" id="RHEA-COMP:10131"/>
        <dbReference type="Rhea" id="RHEA-COMP:11032"/>
        <dbReference type="ChEBI" id="CHEBI:7896"/>
        <dbReference type="ChEBI" id="CHEBI:15377"/>
        <dbReference type="ChEBI" id="CHEBI:15378"/>
        <dbReference type="ChEBI" id="CHEBI:29950"/>
        <dbReference type="ChEBI" id="CHEBI:74151"/>
        <dbReference type="EC" id="3.1.2.22"/>
    </reaction>
</comment>
<dbReference type="SUPFAM" id="SSF53474">
    <property type="entry name" value="alpha/beta-Hydrolases"/>
    <property type="match status" value="1"/>
</dbReference>
<evidence type="ECO:0000256" key="4">
    <source>
        <dbReference type="ARBA" id="ARBA00004613"/>
    </source>
</evidence>
<comment type="catalytic activity">
    <reaction evidence="19">
        <text>hexadecanoyl-CoA + H2O = hexadecanoate + CoA + H(+)</text>
        <dbReference type="Rhea" id="RHEA:16645"/>
        <dbReference type="ChEBI" id="CHEBI:7896"/>
        <dbReference type="ChEBI" id="CHEBI:15377"/>
        <dbReference type="ChEBI" id="CHEBI:15378"/>
        <dbReference type="ChEBI" id="CHEBI:57287"/>
        <dbReference type="ChEBI" id="CHEBI:57379"/>
        <dbReference type="EC" id="3.1.2.2"/>
    </reaction>
    <physiologicalReaction direction="left-to-right" evidence="19">
        <dbReference type="Rhea" id="RHEA:16646"/>
    </physiologicalReaction>
</comment>
<keyword evidence="13" id="KW-1015">Disulfide bond</keyword>
<dbReference type="FunFam" id="3.40.50.1820:FF:000098">
    <property type="entry name" value="palmitoyl-protein thioesterase 1"/>
    <property type="match status" value="1"/>
</dbReference>
<comment type="similarity">
    <text evidence="5">Belongs to the palmitoyl-protein thioesterase family.</text>
</comment>
<keyword evidence="9" id="KW-0732">Signal</keyword>
<comment type="catalytic activity">
    <reaction evidence="21">
        <text>S-hexadecanoyl-N-acetylcysteamine + H2O = N-acetylcysteamine + hexadecanoate + H(+)</text>
        <dbReference type="Rhea" id="RHEA:84099"/>
        <dbReference type="ChEBI" id="CHEBI:7896"/>
        <dbReference type="ChEBI" id="CHEBI:15377"/>
        <dbReference type="ChEBI" id="CHEBI:15378"/>
        <dbReference type="ChEBI" id="CHEBI:74410"/>
        <dbReference type="ChEBI" id="CHEBI:233601"/>
    </reaction>
</comment>
<evidence type="ECO:0000256" key="13">
    <source>
        <dbReference type="ARBA" id="ARBA00023157"/>
    </source>
</evidence>
<evidence type="ECO:0000256" key="5">
    <source>
        <dbReference type="ARBA" id="ARBA00010758"/>
    </source>
</evidence>
<dbReference type="GO" id="GO:0005764">
    <property type="term" value="C:lysosome"/>
    <property type="evidence" value="ECO:0007669"/>
    <property type="project" value="UniProtKB-SubCell"/>
</dbReference>
<evidence type="ECO:0000256" key="10">
    <source>
        <dbReference type="ARBA" id="ARBA00022801"/>
    </source>
</evidence>
<evidence type="ECO:0000256" key="15">
    <source>
        <dbReference type="ARBA" id="ARBA00023228"/>
    </source>
</evidence>
<evidence type="ECO:0000256" key="17">
    <source>
        <dbReference type="ARBA" id="ARBA00038848"/>
    </source>
</evidence>
<evidence type="ECO:0000256" key="11">
    <source>
        <dbReference type="ARBA" id="ARBA00022824"/>
    </source>
</evidence>
<dbReference type="GO" id="GO:0008474">
    <property type="term" value="F:palmitoyl-(protein) hydrolase activity"/>
    <property type="evidence" value="ECO:0007669"/>
    <property type="project" value="UniProtKB-EC"/>
</dbReference>
<evidence type="ECO:0000256" key="14">
    <source>
        <dbReference type="ARBA" id="ARBA00023180"/>
    </source>
</evidence>
<evidence type="ECO:0000256" key="8">
    <source>
        <dbReference type="ARBA" id="ARBA00022525"/>
    </source>
</evidence>
<reference evidence="22" key="2">
    <citation type="submission" date="2025-08" db="UniProtKB">
        <authorList>
            <consortium name="Ensembl"/>
        </authorList>
    </citation>
    <scope>IDENTIFICATION</scope>
</reference>
<gene>
    <name evidence="22" type="primary">ppt1</name>
</gene>
<dbReference type="AlphaFoldDB" id="A0A665W827"/>
<dbReference type="PRINTS" id="PR00414">
    <property type="entry name" value="PPTHIESTRASE"/>
</dbReference>
<dbReference type="Gene3D" id="3.40.50.1820">
    <property type="entry name" value="alpha/beta hydrolase"/>
    <property type="match status" value="1"/>
</dbReference>
<dbReference type="Pfam" id="PF02089">
    <property type="entry name" value="Palm_thioest"/>
    <property type="match status" value="1"/>
</dbReference>
<keyword evidence="15" id="KW-0458">Lysosome</keyword>
<evidence type="ECO:0000256" key="9">
    <source>
        <dbReference type="ARBA" id="ARBA00022729"/>
    </source>
</evidence>
<evidence type="ECO:0000313" key="23">
    <source>
        <dbReference type="Proteomes" id="UP000472264"/>
    </source>
</evidence>
<evidence type="ECO:0000256" key="6">
    <source>
        <dbReference type="ARBA" id="ARBA00012423"/>
    </source>
</evidence>
<accession>A0A665W827</accession>
<dbReference type="InterPro" id="IPR029058">
    <property type="entry name" value="AB_hydrolase_fold"/>
</dbReference>
<dbReference type="EC" id="3.1.2.22" evidence="6"/>
<reference evidence="22" key="3">
    <citation type="submission" date="2025-09" db="UniProtKB">
        <authorList>
            <consortium name="Ensembl"/>
        </authorList>
    </citation>
    <scope>IDENTIFICATION</scope>
</reference>
<keyword evidence="11" id="KW-0256">Endoplasmic reticulum</keyword>
<dbReference type="GO" id="GO:0005783">
    <property type="term" value="C:endoplasmic reticulum"/>
    <property type="evidence" value="ECO:0007669"/>
    <property type="project" value="UniProtKB-SubCell"/>
</dbReference>
<dbReference type="GO" id="GO:0005576">
    <property type="term" value="C:extracellular region"/>
    <property type="evidence" value="ECO:0007669"/>
    <property type="project" value="UniProtKB-SubCell"/>
</dbReference>
<dbReference type="FunCoup" id="A0A665W827">
    <property type="interactions" value="1526"/>
</dbReference>
<evidence type="ECO:0000256" key="3">
    <source>
        <dbReference type="ARBA" id="ARBA00004555"/>
    </source>
</evidence>
<evidence type="ECO:0000256" key="21">
    <source>
        <dbReference type="ARBA" id="ARBA00093223"/>
    </source>
</evidence>
<evidence type="ECO:0000256" key="18">
    <source>
        <dbReference type="ARBA" id="ARBA00047337"/>
    </source>
</evidence>
<reference evidence="22" key="1">
    <citation type="submission" date="2021-04" db="EMBL/GenBank/DDBJ databases">
        <authorList>
            <consortium name="Wellcome Sanger Institute Data Sharing"/>
        </authorList>
    </citation>
    <scope>NUCLEOTIDE SEQUENCE [LARGE SCALE GENOMIC DNA]</scope>
</reference>
<dbReference type="InterPro" id="IPR002472">
    <property type="entry name" value="Palm_thioest"/>
</dbReference>
<protein>
    <recommendedName>
        <fullName evidence="7">Palmitoyl-protein thioesterase 1</fullName>
        <ecNumber evidence="17">3.1.2.2</ecNumber>
        <ecNumber evidence="6">3.1.2.22</ecNumber>
    </recommendedName>
    <alternativeName>
        <fullName evidence="16">Palmitoyl-protein hydrolase 1</fullName>
    </alternativeName>
</protein>
<sequence length="350" mass="39386">MSFIIIVLYFFECKTFQLLQFGLLVVSGSRMTAAFLSFLLAGPVLLAAGSHDSNNGTTPVVLWHGMGEHPSLYRATHYVQRVREFCDSCCNPLSMGAIKKMIEEEISGVYVLSLMIGKNVIEDTENGFFSDVNEQVSMVCSQLAQDPKLKDGYNGMGFSQGAQFLRAVAQRCPSPPMKALISIGGQHQGVYGLPRCPGESSHICDMIRKALNSGAYTDLVQKHLVQAQYWHDPLNDNLYKKHSLFLADINQERGVNETYKKNLQLLEKFVMVKFLQDTVVDPVDTEWFGFLKTGQAKETETLQESVLYKEDRLGLAAMDKAKKLVFLASEGDHLQFTRDWFNKNLLPYLR</sequence>
<keyword evidence="14" id="KW-0325">Glycoprotein</keyword>
<proteinExistence type="inferred from homology"/>
<dbReference type="GO" id="GO:0006898">
    <property type="term" value="P:receptor-mediated endocytosis"/>
    <property type="evidence" value="ECO:0007669"/>
    <property type="project" value="TreeGrafter"/>
</dbReference>